<keyword evidence="2" id="KW-1185">Reference proteome</keyword>
<name>A0ABD1RTH6_9LAMI</name>
<proteinExistence type="predicted"/>
<reference evidence="2" key="1">
    <citation type="submission" date="2024-07" db="EMBL/GenBank/DDBJ databases">
        <title>Two chromosome-level genome assemblies of Korean endemic species Abeliophyllum distichum and Forsythia ovata (Oleaceae).</title>
        <authorList>
            <person name="Jang H."/>
        </authorList>
    </citation>
    <scope>NUCLEOTIDE SEQUENCE [LARGE SCALE GENOMIC DNA]</scope>
</reference>
<organism evidence="1 2">
    <name type="scientific">Abeliophyllum distichum</name>
    <dbReference type="NCBI Taxonomy" id="126358"/>
    <lineage>
        <taxon>Eukaryota</taxon>
        <taxon>Viridiplantae</taxon>
        <taxon>Streptophyta</taxon>
        <taxon>Embryophyta</taxon>
        <taxon>Tracheophyta</taxon>
        <taxon>Spermatophyta</taxon>
        <taxon>Magnoliopsida</taxon>
        <taxon>eudicotyledons</taxon>
        <taxon>Gunneridae</taxon>
        <taxon>Pentapetalae</taxon>
        <taxon>asterids</taxon>
        <taxon>lamiids</taxon>
        <taxon>Lamiales</taxon>
        <taxon>Oleaceae</taxon>
        <taxon>Forsythieae</taxon>
        <taxon>Abeliophyllum</taxon>
    </lineage>
</organism>
<dbReference type="Proteomes" id="UP001604336">
    <property type="component" value="Unassembled WGS sequence"/>
</dbReference>
<sequence length="133" mass="14486">MGGRVVEERESLHPRLSMSSVVPNLVATVLLVGEIVKDAPSPFPTPSTAHVPVATMSPMVGAGDDSPYIPLVVLVGNDSSYLSFEAFTSSSVDVYPQDKGKGFVIDKKEMAVPKRDFEEESLMWFLEGSRRIE</sequence>
<evidence type="ECO:0000313" key="2">
    <source>
        <dbReference type="Proteomes" id="UP001604336"/>
    </source>
</evidence>
<comment type="caution">
    <text evidence="1">The sequence shown here is derived from an EMBL/GenBank/DDBJ whole genome shotgun (WGS) entry which is preliminary data.</text>
</comment>
<protein>
    <submittedName>
        <fullName evidence="1">Uncharacterized protein</fullName>
    </submittedName>
</protein>
<evidence type="ECO:0000313" key="1">
    <source>
        <dbReference type="EMBL" id="KAL2491324.1"/>
    </source>
</evidence>
<dbReference type="EMBL" id="JBFOLK010000008">
    <property type="protein sequence ID" value="KAL2491324.1"/>
    <property type="molecule type" value="Genomic_DNA"/>
</dbReference>
<accession>A0ABD1RTH6</accession>
<gene>
    <name evidence="1" type="ORF">Adt_26952</name>
</gene>
<dbReference type="AlphaFoldDB" id="A0ABD1RTH6"/>